<organism evidence="2 3">
    <name type="scientific">Frankia umida</name>
    <dbReference type="NCBI Taxonomy" id="573489"/>
    <lineage>
        <taxon>Bacteria</taxon>
        <taxon>Bacillati</taxon>
        <taxon>Actinomycetota</taxon>
        <taxon>Actinomycetes</taxon>
        <taxon>Frankiales</taxon>
        <taxon>Frankiaceae</taxon>
        <taxon>Frankia</taxon>
    </lineage>
</organism>
<dbReference type="InterPro" id="IPR036291">
    <property type="entry name" value="NAD(P)-bd_dom_sf"/>
</dbReference>
<evidence type="ECO:0000259" key="1">
    <source>
        <dbReference type="Pfam" id="PF13460"/>
    </source>
</evidence>
<dbReference type="EMBL" id="JALKFT010000011">
    <property type="protein sequence ID" value="MCK9876681.1"/>
    <property type="molecule type" value="Genomic_DNA"/>
</dbReference>
<dbReference type="Pfam" id="PF13460">
    <property type="entry name" value="NAD_binding_10"/>
    <property type="match status" value="1"/>
</dbReference>
<reference evidence="2 3" key="1">
    <citation type="submission" date="2022-04" db="EMBL/GenBank/DDBJ databases">
        <title>Genome diversity in the genus Frankia.</title>
        <authorList>
            <person name="Carlos-Shanley C."/>
            <person name="Hahn D."/>
        </authorList>
    </citation>
    <scope>NUCLEOTIDE SEQUENCE [LARGE SCALE GENOMIC DNA]</scope>
    <source>
        <strain evidence="2 3">Ag45/Mut15</strain>
    </source>
</reference>
<dbReference type="InterPro" id="IPR016040">
    <property type="entry name" value="NAD(P)-bd_dom"/>
</dbReference>
<comment type="caution">
    <text evidence="2">The sequence shown here is derived from an EMBL/GenBank/DDBJ whole genome shotgun (WGS) entry which is preliminary data.</text>
</comment>
<evidence type="ECO:0000313" key="2">
    <source>
        <dbReference type="EMBL" id="MCK9876681.1"/>
    </source>
</evidence>
<evidence type="ECO:0000313" key="3">
    <source>
        <dbReference type="Proteomes" id="UP001201873"/>
    </source>
</evidence>
<keyword evidence="3" id="KW-1185">Reference proteome</keyword>
<gene>
    <name evidence="2" type="ORF">MXD59_12980</name>
</gene>
<dbReference type="PANTHER" id="PTHR43162:SF1">
    <property type="entry name" value="PRESTALK A DIFFERENTIATION PROTEIN A"/>
    <property type="match status" value="1"/>
</dbReference>
<name>A0ABT0JYV3_9ACTN</name>
<feature type="domain" description="NAD(P)-binding" evidence="1">
    <location>
        <begin position="42"/>
        <end position="164"/>
    </location>
</feature>
<proteinExistence type="predicted"/>
<dbReference type="InterPro" id="IPR051604">
    <property type="entry name" value="Ergot_Alk_Oxidoreductase"/>
</dbReference>
<dbReference type="Gene3D" id="3.90.25.10">
    <property type="entry name" value="UDP-galactose 4-epimerase, domain 1"/>
    <property type="match status" value="1"/>
</dbReference>
<dbReference type="Proteomes" id="UP001201873">
    <property type="component" value="Unassembled WGS sequence"/>
</dbReference>
<dbReference type="Gene3D" id="3.40.50.720">
    <property type="entry name" value="NAD(P)-binding Rossmann-like Domain"/>
    <property type="match status" value="1"/>
</dbReference>
<dbReference type="SUPFAM" id="SSF51735">
    <property type="entry name" value="NAD(P)-binding Rossmann-fold domains"/>
    <property type="match status" value="1"/>
</dbReference>
<dbReference type="PANTHER" id="PTHR43162">
    <property type="match status" value="1"/>
</dbReference>
<dbReference type="RefSeq" id="WP_248824910.1">
    <property type="nucleotide sequence ID" value="NZ_JALKFT010000011.1"/>
</dbReference>
<sequence length="314" mass="33033">MIVVTAPTSRIGRQLLTHLLPDADADADGGTDRGAVGRADGGGTAIRVIARRPDALPTLVRERAEVVVGSHGEPDVVAKAFVGADTVFWLAPPVLTAATLEDAYLEFTRPAAAAIRDSGVRRVVTVSALGRGTPVADRAGLVTASLAMEDMIAATGVAQRALALPTFMDNWLRQITAIRDQGVIASTANGDLRSPTCATGDIAARAADLLREDTWTGQGSVAVLGPQDLTGHELADIMSDVFGRPIRYQRISVQEQYDGLVGAGWSAAMARGLVEMMTAKNDGLDNGEPRTPASTSPTTFRRWCEQVLRPAVLG</sequence>
<accession>A0ABT0JYV3</accession>
<protein>
    <submittedName>
        <fullName evidence="2">NAD(P)H-binding protein</fullName>
    </submittedName>
</protein>